<dbReference type="Gene3D" id="3.40.50.300">
    <property type="entry name" value="P-loop containing nucleotide triphosphate hydrolases"/>
    <property type="match status" value="1"/>
</dbReference>
<dbReference type="GO" id="GO:0051539">
    <property type="term" value="F:4 iron, 4 sulfur cluster binding"/>
    <property type="evidence" value="ECO:0007669"/>
    <property type="project" value="TreeGrafter"/>
</dbReference>
<feature type="region of interest" description="Disordered" evidence="7">
    <location>
        <begin position="84"/>
        <end position="108"/>
    </location>
</feature>
<dbReference type="EMBL" id="CP064654">
    <property type="protein sequence ID" value="QPC98378.1"/>
    <property type="molecule type" value="Genomic_DNA"/>
</dbReference>
<evidence type="ECO:0000256" key="3">
    <source>
        <dbReference type="ARBA" id="ARBA00022840"/>
    </source>
</evidence>
<evidence type="ECO:0000256" key="5">
    <source>
        <dbReference type="ARBA" id="ARBA00023014"/>
    </source>
</evidence>
<name>A0A7S8F3C6_9SPHN</name>
<evidence type="ECO:0000256" key="1">
    <source>
        <dbReference type="ARBA" id="ARBA00022723"/>
    </source>
</evidence>
<feature type="binding site" evidence="6">
    <location>
        <begin position="121"/>
        <end position="128"/>
    </location>
    <ligand>
        <name>ATP</name>
        <dbReference type="ChEBI" id="CHEBI:30616"/>
    </ligand>
</feature>
<keyword evidence="2 6" id="KW-0547">Nucleotide-binding</keyword>
<evidence type="ECO:0000259" key="8">
    <source>
        <dbReference type="Pfam" id="PF01883"/>
    </source>
</evidence>
<comment type="function">
    <text evidence="6">Binds and transfers iron-sulfur (Fe-S) clusters to target apoproteins. Can hydrolyze ATP.</text>
</comment>
<feature type="domain" description="MIP18 family-like" evidence="8">
    <location>
        <begin position="8"/>
        <end position="76"/>
    </location>
</feature>
<feature type="compositionally biased region" description="Pro residues" evidence="7">
    <location>
        <begin position="97"/>
        <end position="107"/>
    </location>
</feature>
<keyword evidence="6" id="KW-0378">Hydrolase</keyword>
<dbReference type="KEGG" id="qso:IRL76_11010"/>
<comment type="subunit">
    <text evidence="6">Homodimer.</text>
</comment>
<dbReference type="GO" id="GO:0016226">
    <property type="term" value="P:iron-sulfur cluster assembly"/>
    <property type="evidence" value="ECO:0007669"/>
    <property type="project" value="InterPro"/>
</dbReference>
<evidence type="ECO:0000256" key="7">
    <source>
        <dbReference type="SAM" id="MobiDB-lite"/>
    </source>
</evidence>
<dbReference type="Pfam" id="PF10609">
    <property type="entry name" value="ParA"/>
    <property type="match status" value="1"/>
</dbReference>
<dbReference type="AlphaFoldDB" id="A0A7S8F3C6"/>
<accession>A0A7S8F3C6</accession>
<keyword evidence="10" id="KW-1185">Reference proteome</keyword>
<comment type="similarity">
    <text evidence="6">Belongs to the Mrp/NBP35 ATP-binding proteins family.</text>
</comment>
<evidence type="ECO:0000256" key="4">
    <source>
        <dbReference type="ARBA" id="ARBA00023004"/>
    </source>
</evidence>
<dbReference type="SUPFAM" id="SSF117916">
    <property type="entry name" value="Fe-S cluster assembly (FSCA) domain-like"/>
    <property type="match status" value="1"/>
</dbReference>
<reference evidence="9 10" key="1">
    <citation type="submission" date="2020-11" db="EMBL/GenBank/DDBJ databases">
        <title>The genome sequence of Erythrobacter sp. 6D36.</title>
        <authorList>
            <person name="Liu Y."/>
        </authorList>
    </citation>
    <scope>NUCLEOTIDE SEQUENCE [LARGE SCALE GENOMIC DNA]</scope>
    <source>
        <strain evidence="9 10">6D36</strain>
    </source>
</reference>
<dbReference type="Pfam" id="PF01883">
    <property type="entry name" value="FeS_assembly_P"/>
    <property type="match status" value="1"/>
</dbReference>
<evidence type="ECO:0000313" key="9">
    <source>
        <dbReference type="EMBL" id="QPC98378.1"/>
    </source>
</evidence>
<dbReference type="InterPro" id="IPR019591">
    <property type="entry name" value="Mrp/NBP35_ATP-bd"/>
</dbReference>
<dbReference type="Gene3D" id="3.30.300.130">
    <property type="entry name" value="Fe-S cluster assembly (FSCA)"/>
    <property type="match status" value="1"/>
</dbReference>
<dbReference type="PANTHER" id="PTHR42961">
    <property type="entry name" value="IRON-SULFUR PROTEIN NUBPL"/>
    <property type="match status" value="1"/>
</dbReference>
<dbReference type="CDD" id="cd02037">
    <property type="entry name" value="Mrp_NBP35"/>
    <property type="match status" value="1"/>
</dbReference>
<dbReference type="PANTHER" id="PTHR42961:SF2">
    <property type="entry name" value="IRON-SULFUR PROTEIN NUBPL"/>
    <property type="match status" value="1"/>
</dbReference>
<dbReference type="InterPro" id="IPR027417">
    <property type="entry name" value="P-loop_NTPase"/>
</dbReference>
<protein>
    <recommendedName>
        <fullName evidence="6">Iron-sulfur cluster carrier protein</fullName>
    </recommendedName>
</protein>
<dbReference type="GO" id="GO:0046872">
    <property type="term" value="F:metal ion binding"/>
    <property type="evidence" value="ECO:0007669"/>
    <property type="project" value="UniProtKB-KW"/>
</dbReference>
<keyword evidence="4 6" id="KW-0408">Iron</keyword>
<dbReference type="Proteomes" id="UP000594459">
    <property type="component" value="Chromosome"/>
</dbReference>
<proteinExistence type="inferred from homology"/>
<evidence type="ECO:0000256" key="6">
    <source>
        <dbReference type="HAMAP-Rule" id="MF_02040"/>
    </source>
</evidence>
<dbReference type="RefSeq" id="WP_200981385.1">
    <property type="nucleotide sequence ID" value="NZ_CP064654.1"/>
</dbReference>
<evidence type="ECO:0000256" key="2">
    <source>
        <dbReference type="ARBA" id="ARBA00022741"/>
    </source>
</evidence>
<dbReference type="InterPro" id="IPR034904">
    <property type="entry name" value="FSCA_dom_sf"/>
</dbReference>
<dbReference type="GO" id="GO:0016887">
    <property type="term" value="F:ATP hydrolysis activity"/>
    <property type="evidence" value="ECO:0007669"/>
    <property type="project" value="UniProtKB-UniRule"/>
</dbReference>
<dbReference type="GO" id="GO:0005524">
    <property type="term" value="F:ATP binding"/>
    <property type="evidence" value="ECO:0007669"/>
    <property type="project" value="UniProtKB-UniRule"/>
</dbReference>
<dbReference type="InterPro" id="IPR033756">
    <property type="entry name" value="YlxH/NBP35"/>
</dbReference>
<keyword evidence="3 6" id="KW-0067">ATP-binding</keyword>
<dbReference type="HAMAP" id="MF_02040">
    <property type="entry name" value="Mrp_NBP35"/>
    <property type="match status" value="1"/>
</dbReference>
<keyword evidence="1 6" id="KW-0479">Metal-binding</keyword>
<sequence length="368" mass="38145">MLRPLTEKRVRDALGTIMNPVTGGDVVSSGIVESVAIKDGDVTVILAIDPRTLDAMEAVGKECEGAVAKLSGVKSVRIALTAHRAEPAREPSMPRGAVPPPKPPAPQPLNGVRKIVAVASGKGGVGKSTTSVNLALALKQRGLKVAVLDADIYGPSIPKMLGAGGRPDFTPDDRIRPVVSHGIKAISMGHLVPEDRATIWRGPMVIGAIQQLLGGVAWDEDGGVDVLVVDLPPGTGDAQLSLVQTVPVDGAVLVSTPQDIALIDARKAYDMFDQIGIRVLGMVENMSQFTCPDCGSTHDIFGHGGAIAAAKEKGIAILGQVPLDPAIMRQGEQGLPIVIAAPDSAIAQAYLAMADRIMIDLAVAPADQ</sequence>
<evidence type="ECO:0000313" key="10">
    <source>
        <dbReference type="Proteomes" id="UP000594459"/>
    </source>
</evidence>
<dbReference type="GO" id="GO:0140663">
    <property type="term" value="F:ATP-dependent FeS chaperone activity"/>
    <property type="evidence" value="ECO:0007669"/>
    <property type="project" value="InterPro"/>
</dbReference>
<organism evidence="9 10">
    <name type="scientific">Qipengyuania soli</name>
    <dbReference type="NCBI Taxonomy" id="2782568"/>
    <lineage>
        <taxon>Bacteria</taxon>
        <taxon>Pseudomonadati</taxon>
        <taxon>Pseudomonadota</taxon>
        <taxon>Alphaproteobacteria</taxon>
        <taxon>Sphingomonadales</taxon>
        <taxon>Erythrobacteraceae</taxon>
        <taxon>Qipengyuania</taxon>
    </lineage>
</organism>
<dbReference type="FunFam" id="3.40.50.300:FF:001278">
    <property type="entry name" value="Iron-sulfur cluster carrier protein"/>
    <property type="match status" value="1"/>
</dbReference>
<dbReference type="SUPFAM" id="SSF52540">
    <property type="entry name" value="P-loop containing nucleoside triphosphate hydrolases"/>
    <property type="match status" value="1"/>
</dbReference>
<gene>
    <name evidence="9" type="ORF">IRL76_11010</name>
</gene>
<dbReference type="InterPro" id="IPR002744">
    <property type="entry name" value="MIP18-like"/>
</dbReference>
<dbReference type="InterPro" id="IPR044304">
    <property type="entry name" value="NUBPL-like"/>
</dbReference>
<keyword evidence="5 6" id="KW-0411">Iron-sulfur</keyword>